<evidence type="ECO:0000313" key="8">
    <source>
        <dbReference type="EMBL" id="AZP89472.1"/>
    </source>
</evidence>
<keyword evidence="7" id="KW-0325">Glycoprotein</keyword>
<keyword evidence="6" id="KW-0472">Membrane</keyword>
<dbReference type="AlphaFoldDB" id="A0A3Q9DI59"/>
<sequence>MLISYSHQFIFFHVTKAAGTSVKAVLEPYAQQPEKFKINRPPRMLGEQINPLYEMWESSLWHAKARDMQKELSEEVYNNFYKFSFVRNPWDWQVSYYHFILKEKDHVRHELVKSLDGFEEYLEWVISTKNPFPKGATKLQKDLITDLEGKIIVDFVGRYETLEADFDLVCQRLNIKASLPCLNKSKHRDYREYYNNRTRKLVEKHFQDDIALFGYTFDSYQSQIASEKFFLTAAGGY</sequence>
<reference evidence="8" key="1">
    <citation type="journal article" date="2018" name="ACS Chem. Biol.">
        <title>A Unique Biosynthetic Pathway in Bloom-Forming Cyanobacterial Genus Microcystis Jointly Assembles Cytotoxic Aeruginoguanidines and Microguanidines.</title>
        <authorList>
            <person name="Pancrace C."/>
            <person name="Ishida K."/>
            <person name="Briand E."/>
            <person name="Gatte Pichi D."/>
            <person name="Weiz A.R."/>
            <person name="Guljamow A."/>
            <person name="Scalvenzi T."/>
            <person name="Sassoon N."/>
            <person name="Hertweck C."/>
            <person name="Dittmann E."/>
            <person name="Gugger M."/>
        </authorList>
    </citation>
    <scope>NUCLEOTIDE SEQUENCE</scope>
    <source>
        <strain evidence="8">PCC 9805</strain>
    </source>
</reference>
<dbReference type="GO" id="GO:0008146">
    <property type="term" value="F:sulfotransferase activity"/>
    <property type="evidence" value="ECO:0007669"/>
    <property type="project" value="InterPro"/>
</dbReference>
<keyword evidence="4" id="KW-1133">Transmembrane helix</keyword>
<keyword evidence="3" id="KW-0812">Transmembrane</keyword>
<evidence type="ECO:0000256" key="1">
    <source>
        <dbReference type="ARBA" id="ARBA00004323"/>
    </source>
</evidence>
<evidence type="ECO:0000256" key="6">
    <source>
        <dbReference type="ARBA" id="ARBA00023136"/>
    </source>
</evidence>
<name>A0A3Q9DI59_9CHRO</name>
<dbReference type="InterPro" id="IPR027417">
    <property type="entry name" value="P-loop_NTPase"/>
</dbReference>
<dbReference type="InterPro" id="IPR018011">
    <property type="entry name" value="Carb_sulfotrans_8-10"/>
</dbReference>
<keyword evidence="5" id="KW-0333">Golgi apparatus</keyword>
<evidence type="ECO:0000256" key="3">
    <source>
        <dbReference type="ARBA" id="ARBA00022692"/>
    </source>
</evidence>
<dbReference type="PANTHER" id="PTHR12137:SF54">
    <property type="entry name" value="CARBOHYDRATE SULFOTRANSFERASE"/>
    <property type="match status" value="1"/>
</dbReference>
<protein>
    <submittedName>
        <fullName evidence="8">Carbohydrate sulfotransferase II</fullName>
    </submittedName>
</protein>
<dbReference type="SUPFAM" id="SSF52540">
    <property type="entry name" value="P-loop containing nucleoside triphosphate hydrolases"/>
    <property type="match status" value="1"/>
</dbReference>
<evidence type="ECO:0000256" key="2">
    <source>
        <dbReference type="ARBA" id="ARBA00022679"/>
    </source>
</evidence>
<proteinExistence type="predicted"/>
<keyword evidence="2 8" id="KW-0808">Transferase</keyword>
<dbReference type="EMBL" id="MH049495">
    <property type="protein sequence ID" value="AZP89472.1"/>
    <property type="molecule type" value="Genomic_DNA"/>
</dbReference>
<dbReference type="InterPro" id="IPR005331">
    <property type="entry name" value="Sulfotransferase"/>
</dbReference>
<dbReference type="GO" id="GO:0016051">
    <property type="term" value="P:carbohydrate biosynthetic process"/>
    <property type="evidence" value="ECO:0007669"/>
    <property type="project" value="InterPro"/>
</dbReference>
<evidence type="ECO:0000256" key="5">
    <source>
        <dbReference type="ARBA" id="ARBA00023034"/>
    </source>
</evidence>
<evidence type="ECO:0000256" key="7">
    <source>
        <dbReference type="ARBA" id="ARBA00023180"/>
    </source>
</evidence>
<accession>A0A3Q9DI59</accession>
<dbReference type="GO" id="GO:0016020">
    <property type="term" value="C:membrane"/>
    <property type="evidence" value="ECO:0007669"/>
    <property type="project" value="InterPro"/>
</dbReference>
<evidence type="ECO:0000256" key="4">
    <source>
        <dbReference type="ARBA" id="ARBA00022989"/>
    </source>
</evidence>
<gene>
    <name evidence="8" type="primary">agdP</name>
</gene>
<dbReference type="Pfam" id="PF03567">
    <property type="entry name" value="Sulfotransfer_2"/>
    <property type="match status" value="1"/>
</dbReference>
<comment type="subcellular location">
    <subcellularLocation>
        <location evidence="1">Golgi apparatus membrane</location>
        <topology evidence="1">Single-pass type II membrane protein</topology>
    </subcellularLocation>
</comment>
<organism evidence="8">
    <name type="scientific">Microcystis sp. PCC 9805</name>
    <dbReference type="NCBI Taxonomy" id="717768"/>
    <lineage>
        <taxon>Bacteria</taxon>
        <taxon>Bacillati</taxon>
        <taxon>Cyanobacteriota</taxon>
        <taxon>Cyanophyceae</taxon>
        <taxon>Oscillatoriophycideae</taxon>
        <taxon>Chroococcales</taxon>
        <taxon>Microcystaceae</taxon>
        <taxon>Microcystis</taxon>
    </lineage>
</organism>
<dbReference type="PANTHER" id="PTHR12137">
    <property type="entry name" value="CARBOHYDRATE SULFOTRANSFERASE"/>
    <property type="match status" value="1"/>
</dbReference>
<dbReference type="Gene3D" id="3.40.50.300">
    <property type="entry name" value="P-loop containing nucleotide triphosphate hydrolases"/>
    <property type="match status" value="1"/>
</dbReference>